<sequence length="113" mass="13151">MAAAKPKHDPPHGMEDYDLKTDEDLGALSDGDQEKLNQLKIHIRIENEKYLNEHPEVECMLAGFLSEILMKQPDNIHEFAAEHFTNPNLRRNISEELQQRQAKMKENLLLKNF</sequence>
<dbReference type="STRING" id="37653.A0A0L8FMB2"/>
<dbReference type="EMBL" id="KQ428883">
    <property type="protein sequence ID" value="KOF65797.1"/>
    <property type="molecule type" value="Genomic_DNA"/>
</dbReference>
<name>A0A0L8FMB2_OCTBM</name>
<accession>A0A0L8FMB2</accession>
<evidence type="ECO:0000313" key="2">
    <source>
        <dbReference type="EMBL" id="KOF65797.1"/>
    </source>
</evidence>
<dbReference type="PANTHER" id="PTHR15505">
    <property type="entry name" value="RIIA DOMAIN-CONTAINING PROTEIN 1"/>
    <property type="match status" value="1"/>
</dbReference>
<protein>
    <recommendedName>
        <fullName evidence="3">RIIa domain-containing protein</fullName>
    </recommendedName>
</protein>
<feature type="compositionally biased region" description="Basic and acidic residues" evidence="1">
    <location>
        <begin position="1"/>
        <end position="23"/>
    </location>
</feature>
<feature type="region of interest" description="Disordered" evidence="1">
    <location>
        <begin position="1"/>
        <end position="32"/>
    </location>
</feature>
<dbReference type="KEGG" id="obi:106882440"/>
<dbReference type="InterPro" id="IPR059162">
    <property type="entry name" value="RIIAD1"/>
</dbReference>
<dbReference type="PANTHER" id="PTHR15505:SF4">
    <property type="entry name" value="RIIA DOMAIN-CONTAINING PROTEIN 1"/>
    <property type="match status" value="1"/>
</dbReference>
<dbReference type="CDD" id="cd22971">
    <property type="entry name" value="DD_RIIAD1"/>
    <property type="match status" value="1"/>
</dbReference>
<evidence type="ECO:0000256" key="1">
    <source>
        <dbReference type="SAM" id="MobiDB-lite"/>
    </source>
</evidence>
<gene>
    <name evidence="2" type="ORF">OCBIM_22014364mg</name>
</gene>
<proteinExistence type="predicted"/>
<dbReference type="SUPFAM" id="SSF47391">
    <property type="entry name" value="Dimerization-anchoring domain of cAMP-dependent PK regulatory subunit"/>
    <property type="match status" value="1"/>
</dbReference>
<dbReference type="AlphaFoldDB" id="A0A0L8FMB2"/>
<dbReference type="OrthoDB" id="10249338at2759"/>
<evidence type="ECO:0008006" key="3">
    <source>
        <dbReference type="Google" id="ProtNLM"/>
    </source>
</evidence>
<reference evidence="2" key="1">
    <citation type="submission" date="2015-07" db="EMBL/GenBank/DDBJ databases">
        <title>MeaNS - Measles Nucleotide Surveillance Program.</title>
        <authorList>
            <person name="Tran T."/>
            <person name="Druce J."/>
        </authorList>
    </citation>
    <scope>NUCLEOTIDE SEQUENCE</scope>
    <source>
        <strain evidence="2">UCB-OBI-ISO-001</strain>
        <tissue evidence="2">Gonad</tissue>
    </source>
</reference>
<organism evidence="2">
    <name type="scientific">Octopus bimaculoides</name>
    <name type="common">California two-spotted octopus</name>
    <dbReference type="NCBI Taxonomy" id="37653"/>
    <lineage>
        <taxon>Eukaryota</taxon>
        <taxon>Metazoa</taxon>
        <taxon>Spiralia</taxon>
        <taxon>Lophotrochozoa</taxon>
        <taxon>Mollusca</taxon>
        <taxon>Cephalopoda</taxon>
        <taxon>Coleoidea</taxon>
        <taxon>Octopodiformes</taxon>
        <taxon>Octopoda</taxon>
        <taxon>Incirrata</taxon>
        <taxon>Octopodidae</taxon>
        <taxon>Octopus</taxon>
    </lineage>
</organism>
<dbReference type="Gene3D" id="1.20.890.10">
    <property type="entry name" value="cAMP-dependent protein kinase regulatory subunit, dimerization-anchoring domain"/>
    <property type="match status" value="1"/>
</dbReference>
<dbReference type="OMA" id="EGMEPYD"/>